<dbReference type="GeneID" id="300930643"/>
<dbReference type="InterPro" id="IPR011083">
    <property type="entry name" value="Phage_tail_collar_dom"/>
</dbReference>
<proteinExistence type="predicted"/>
<sequence length="214" mass="21703">MDPFLGEIKMVGFNFAPRGYAMCQGQLMSIAQNTALFSLLGTLYGGNGQTTFGLPDYRGRSPVGMGQGPGLNPITQGELAGNENVTLTTAQMPIHAPTAQFTGQASSGSLSITADVATTTAAAMVPPAPGETTYLSATTAKAGPSNVTFNGLFSNTAPDATKAHLGGLAGQASITPQGSVTISPVGGGQPFGVRNPYLGTNFVIATEGVFPSRD</sequence>
<dbReference type="Pfam" id="PF07484">
    <property type="entry name" value="Collar"/>
    <property type="match status" value="1"/>
</dbReference>
<evidence type="ECO:0000313" key="3">
    <source>
        <dbReference type="Proteomes" id="UP000199460"/>
    </source>
</evidence>
<feature type="domain" description="Phage tail collar" evidence="1">
    <location>
        <begin position="6"/>
        <end position="62"/>
    </location>
</feature>
<dbReference type="RefSeq" id="WP_090427915.1">
    <property type="nucleotide sequence ID" value="NZ_CP040349.1"/>
</dbReference>
<evidence type="ECO:0000259" key="1">
    <source>
        <dbReference type="Pfam" id="PF07484"/>
    </source>
</evidence>
<reference evidence="3" key="1">
    <citation type="submission" date="2016-10" db="EMBL/GenBank/DDBJ databases">
        <authorList>
            <person name="Varghese N."/>
            <person name="Submissions S."/>
        </authorList>
    </citation>
    <scope>NUCLEOTIDE SEQUENCE [LARGE SCALE GENOMIC DNA]</scope>
    <source>
        <strain evidence="3">JCM 18416</strain>
    </source>
</reference>
<evidence type="ECO:0000313" key="2">
    <source>
        <dbReference type="EMBL" id="SDO95440.1"/>
    </source>
</evidence>
<dbReference type="InterPro" id="IPR037053">
    <property type="entry name" value="Phage_tail_collar_dom_sf"/>
</dbReference>
<dbReference type="AlphaFoldDB" id="A0A1H0NSQ2"/>
<dbReference type="Proteomes" id="UP000199460">
    <property type="component" value="Unassembled WGS sequence"/>
</dbReference>
<dbReference type="Gene3D" id="3.90.1340.10">
    <property type="entry name" value="Phage tail collar domain"/>
    <property type="match status" value="1"/>
</dbReference>
<dbReference type="EMBL" id="FNJJ01000002">
    <property type="protein sequence ID" value="SDO95440.1"/>
    <property type="molecule type" value="Genomic_DNA"/>
</dbReference>
<dbReference type="SUPFAM" id="SSF88874">
    <property type="entry name" value="Receptor-binding domain of short tail fibre protein gp12"/>
    <property type="match status" value="1"/>
</dbReference>
<protein>
    <submittedName>
        <fullName evidence="2">Microcystin-dependent protein</fullName>
    </submittedName>
</protein>
<organism evidence="2 3">
    <name type="scientific">Ectopseudomonas guguanensis</name>
    <dbReference type="NCBI Taxonomy" id="1198456"/>
    <lineage>
        <taxon>Bacteria</taxon>
        <taxon>Pseudomonadati</taxon>
        <taxon>Pseudomonadota</taxon>
        <taxon>Gammaproteobacteria</taxon>
        <taxon>Pseudomonadales</taxon>
        <taxon>Pseudomonadaceae</taxon>
        <taxon>Ectopseudomonas</taxon>
    </lineage>
</organism>
<name>A0A1H0NSQ2_9GAMM</name>
<dbReference type="OrthoDB" id="9810174at2"/>
<keyword evidence="3" id="KW-1185">Reference proteome</keyword>
<accession>A0A1H0NSQ2</accession>
<gene>
    <name evidence="2" type="ORF">SAMN05216213_102405</name>
</gene>